<dbReference type="Proteomes" id="UP000030746">
    <property type="component" value="Unassembled WGS sequence"/>
</dbReference>
<dbReference type="KEGG" id="lgi:LOTGIDRAFT_161941"/>
<organism evidence="2 3">
    <name type="scientific">Lottia gigantea</name>
    <name type="common">Giant owl limpet</name>
    <dbReference type="NCBI Taxonomy" id="225164"/>
    <lineage>
        <taxon>Eukaryota</taxon>
        <taxon>Metazoa</taxon>
        <taxon>Spiralia</taxon>
        <taxon>Lophotrochozoa</taxon>
        <taxon>Mollusca</taxon>
        <taxon>Gastropoda</taxon>
        <taxon>Patellogastropoda</taxon>
        <taxon>Lottioidea</taxon>
        <taxon>Lottiidae</taxon>
        <taxon>Lottia</taxon>
    </lineage>
</organism>
<gene>
    <name evidence="2" type="ORF">LOTGIDRAFT_161941</name>
</gene>
<name>V4AE38_LOTGI</name>
<evidence type="ECO:0000313" key="2">
    <source>
        <dbReference type="EMBL" id="ESO93370.1"/>
    </source>
</evidence>
<dbReference type="HOGENOM" id="CLU_429789_0_0_1"/>
<accession>V4AE38</accession>
<sequence>MDFAFVVRIFILKLLLIVGCYAALTKRFQDFWKRNGIIAETINHIWDDLSWLQTTLSYNPEWFEVKPCGEYIAMNDAIFGTESDTEWPVKPTSLTFYETITLQLEDIWKTSELLDSIPLEFNAVNKTTWCLFFTNFILTLVLCLNTILSKDEERFYVTSHCKPRRSLYRKTKNSFDKRHQSISIRRLQKLKKRKAIPSYLIKKQMKKYLSEPDKHQKQNILKLKKLSPRLFIKKQSRSDLEIRKRSKVKTPLSLEGKIYDLKSPDDIPWEILDILLCIKSPCMDHDHDHVCVVGNHVYTIPKWSIPNTTRLSEKSIPDHSINDKEAEHFADSVNSDDELVVNKLPVKHTNTFQPIKPAKIIDVADTVERPQAVYMEDTKSRKHQETSDNILHGKCDRKISLPQLMSSKPLIDPIGSESTDLEEDYYDVNHTTFTDTTPNALKYVKTIVNDACNESTNTFSNLQNIEHNASPLNLQSPIIIRTSPVDETVTSLVLNEDEIGLPCANSSFKSESHELNNNDSRVCLEDTEHSWIEDDSFFSSKDHFIDDDTKSFHEVDLNLSSYLHNVSSRLLKDSQDIHHLRKTLSFYGDVSVLELGASWLVGGLLGQVIDDLDISSRAESLVFNISTRVNSVFNTTR</sequence>
<feature type="transmembrane region" description="Helical" evidence="1">
    <location>
        <begin position="6"/>
        <end position="24"/>
    </location>
</feature>
<keyword evidence="1" id="KW-1133">Transmembrane helix</keyword>
<proteinExistence type="predicted"/>
<dbReference type="RefSeq" id="XP_009056064.1">
    <property type="nucleotide sequence ID" value="XM_009057816.1"/>
</dbReference>
<keyword evidence="3" id="KW-1185">Reference proteome</keyword>
<dbReference type="OrthoDB" id="6123507at2759"/>
<dbReference type="CTD" id="20238825"/>
<evidence type="ECO:0000256" key="1">
    <source>
        <dbReference type="SAM" id="Phobius"/>
    </source>
</evidence>
<keyword evidence="1" id="KW-0472">Membrane</keyword>
<dbReference type="EMBL" id="KB201931">
    <property type="protein sequence ID" value="ESO93370.1"/>
    <property type="molecule type" value="Genomic_DNA"/>
</dbReference>
<keyword evidence="1" id="KW-0812">Transmembrane</keyword>
<dbReference type="GeneID" id="20238825"/>
<protein>
    <submittedName>
        <fullName evidence="2">Uncharacterized protein</fullName>
    </submittedName>
</protein>
<feature type="transmembrane region" description="Helical" evidence="1">
    <location>
        <begin position="129"/>
        <end position="148"/>
    </location>
</feature>
<reference evidence="2 3" key="1">
    <citation type="journal article" date="2013" name="Nature">
        <title>Insights into bilaterian evolution from three spiralian genomes.</title>
        <authorList>
            <person name="Simakov O."/>
            <person name="Marletaz F."/>
            <person name="Cho S.J."/>
            <person name="Edsinger-Gonzales E."/>
            <person name="Havlak P."/>
            <person name="Hellsten U."/>
            <person name="Kuo D.H."/>
            <person name="Larsson T."/>
            <person name="Lv J."/>
            <person name="Arendt D."/>
            <person name="Savage R."/>
            <person name="Osoegawa K."/>
            <person name="de Jong P."/>
            <person name="Grimwood J."/>
            <person name="Chapman J.A."/>
            <person name="Shapiro H."/>
            <person name="Aerts A."/>
            <person name="Otillar R.P."/>
            <person name="Terry A.Y."/>
            <person name="Boore J.L."/>
            <person name="Grigoriev I.V."/>
            <person name="Lindberg D.R."/>
            <person name="Seaver E.C."/>
            <person name="Weisblat D.A."/>
            <person name="Putnam N.H."/>
            <person name="Rokhsar D.S."/>
        </authorList>
    </citation>
    <scope>NUCLEOTIDE SEQUENCE [LARGE SCALE GENOMIC DNA]</scope>
</reference>
<dbReference type="AlphaFoldDB" id="V4AE38"/>
<evidence type="ECO:0000313" key="3">
    <source>
        <dbReference type="Proteomes" id="UP000030746"/>
    </source>
</evidence>